<keyword evidence="4" id="KW-0238">DNA-binding</keyword>
<evidence type="ECO:0000256" key="3">
    <source>
        <dbReference type="ARBA" id="ARBA00023015"/>
    </source>
</evidence>
<dbReference type="GO" id="GO:0042796">
    <property type="term" value="P:snRNA transcription by RNA polymerase III"/>
    <property type="evidence" value="ECO:0007669"/>
    <property type="project" value="TreeGrafter"/>
</dbReference>
<accession>A0A165E1H4</accession>
<evidence type="ECO:0000256" key="2">
    <source>
        <dbReference type="ARBA" id="ARBA00010410"/>
    </source>
</evidence>
<reference evidence="7 8" key="1">
    <citation type="journal article" date="2016" name="Mol. Biol. Evol.">
        <title>Comparative Genomics of Early-Diverging Mushroom-Forming Fungi Provides Insights into the Origins of Lignocellulose Decay Capabilities.</title>
        <authorList>
            <person name="Nagy L.G."/>
            <person name="Riley R."/>
            <person name="Tritt A."/>
            <person name="Adam C."/>
            <person name="Daum C."/>
            <person name="Floudas D."/>
            <person name="Sun H."/>
            <person name="Yadav J.S."/>
            <person name="Pangilinan J."/>
            <person name="Larsson K.H."/>
            <person name="Matsuura K."/>
            <person name="Barry K."/>
            <person name="Labutti K."/>
            <person name="Kuo R."/>
            <person name="Ohm R.A."/>
            <person name="Bhattacharya S.S."/>
            <person name="Shirouzu T."/>
            <person name="Yoshinaga Y."/>
            <person name="Martin F.M."/>
            <person name="Grigoriev I.V."/>
            <person name="Hibbett D.S."/>
        </authorList>
    </citation>
    <scope>NUCLEOTIDE SEQUENCE [LARGE SCALE GENOMIC DNA]</scope>
    <source>
        <strain evidence="7 8">HHB12029</strain>
    </source>
</reference>
<name>A0A165E1H4_EXIGL</name>
<dbReference type="GO" id="GO:0003681">
    <property type="term" value="F:bent DNA binding"/>
    <property type="evidence" value="ECO:0007669"/>
    <property type="project" value="TreeGrafter"/>
</dbReference>
<sequence length="277" mass="30948">MPFICRLDANATLFLRRARFADDNALPDIRPAAKDPATASQDSIVLIISVYARSIWHPYGNNRISQHALLATQTLTDLFRVMECPYHRLTTDIYLEQSGDNDVEEPSDTGECVMCVEGVAYGDGTGEGDYANLLHKHLEIYEEDPKIQRPSLVRGAGTIHTTTFASLPSLRVNEPYYILHQGSCEHFFVVDQMRLLHPSADPRDGYPQTLQSTPQRRDVCRICSRMTATLSVVGDRRLGESPCVMCAGCWKKLGWPKGEREDMFAVKLLVSDILGSG</sequence>
<dbReference type="InterPro" id="IPR022042">
    <property type="entry name" value="snRNA-activating_su3"/>
</dbReference>
<gene>
    <name evidence="7" type="ORF">EXIGLDRAFT_622509</name>
</gene>
<dbReference type="OrthoDB" id="3437960at2759"/>
<keyword evidence="6" id="KW-0539">Nucleus</keyword>
<dbReference type="GO" id="GO:0001006">
    <property type="term" value="F:RNA polymerase III type 3 promoter sequence-specific DNA binding"/>
    <property type="evidence" value="ECO:0007669"/>
    <property type="project" value="TreeGrafter"/>
</dbReference>
<dbReference type="GO" id="GO:0005634">
    <property type="term" value="C:nucleus"/>
    <property type="evidence" value="ECO:0007669"/>
    <property type="project" value="UniProtKB-SubCell"/>
</dbReference>
<organism evidence="7 8">
    <name type="scientific">Exidia glandulosa HHB12029</name>
    <dbReference type="NCBI Taxonomy" id="1314781"/>
    <lineage>
        <taxon>Eukaryota</taxon>
        <taxon>Fungi</taxon>
        <taxon>Dikarya</taxon>
        <taxon>Basidiomycota</taxon>
        <taxon>Agaricomycotina</taxon>
        <taxon>Agaricomycetes</taxon>
        <taxon>Auriculariales</taxon>
        <taxon>Exidiaceae</taxon>
        <taxon>Exidia</taxon>
    </lineage>
</organism>
<evidence type="ECO:0000313" key="8">
    <source>
        <dbReference type="Proteomes" id="UP000077266"/>
    </source>
</evidence>
<evidence type="ECO:0000256" key="4">
    <source>
        <dbReference type="ARBA" id="ARBA00023125"/>
    </source>
</evidence>
<dbReference type="AlphaFoldDB" id="A0A165E1H4"/>
<dbReference type="PANTHER" id="PTHR13421">
    <property type="entry name" value="SNRNA-ACTIVATING PROTEIN COMPLEX SUBUNIT 3"/>
    <property type="match status" value="1"/>
</dbReference>
<dbReference type="Proteomes" id="UP000077266">
    <property type="component" value="Unassembled WGS sequence"/>
</dbReference>
<dbReference type="Pfam" id="PF12251">
    <property type="entry name" value="SNAPC3"/>
    <property type="match status" value="1"/>
</dbReference>
<keyword evidence="3" id="KW-0805">Transcription regulation</keyword>
<evidence type="ECO:0000256" key="1">
    <source>
        <dbReference type="ARBA" id="ARBA00004123"/>
    </source>
</evidence>
<evidence type="ECO:0000313" key="7">
    <source>
        <dbReference type="EMBL" id="KZV85864.1"/>
    </source>
</evidence>
<keyword evidence="5" id="KW-0804">Transcription</keyword>
<dbReference type="GO" id="GO:0001046">
    <property type="term" value="F:core promoter sequence-specific DNA binding"/>
    <property type="evidence" value="ECO:0007669"/>
    <property type="project" value="TreeGrafter"/>
</dbReference>
<dbReference type="STRING" id="1314781.A0A165E1H4"/>
<comment type="similarity">
    <text evidence="2">Belongs to the SNAPC3/SRD2 family.</text>
</comment>
<dbReference type="GO" id="GO:0042795">
    <property type="term" value="P:snRNA transcription by RNA polymerase II"/>
    <property type="evidence" value="ECO:0007669"/>
    <property type="project" value="TreeGrafter"/>
</dbReference>
<evidence type="ECO:0008006" key="9">
    <source>
        <dbReference type="Google" id="ProtNLM"/>
    </source>
</evidence>
<dbReference type="GO" id="GO:0000978">
    <property type="term" value="F:RNA polymerase II cis-regulatory region sequence-specific DNA binding"/>
    <property type="evidence" value="ECO:0007669"/>
    <property type="project" value="TreeGrafter"/>
</dbReference>
<dbReference type="PANTHER" id="PTHR13421:SF16">
    <property type="entry name" value="SNRNA-ACTIVATING PROTEIN COMPLEX SUBUNIT 3"/>
    <property type="match status" value="1"/>
</dbReference>
<evidence type="ECO:0000256" key="6">
    <source>
        <dbReference type="ARBA" id="ARBA00023242"/>
    </source>
</evidence>
<dbReference type="EMBL" id="KV426173">
    <property type="protein sequence ID" value="KZV85864.1"/>
    <property type="molecule type" value="Genomic_DNA"/>
</dbReference>
<protein>
    <recommendedName>
        <fullName evidence="9">snRNA-activating protein complex subunit 3</fullName>
    </recommendedName>
</protein>
<proteinExistence type="inferred from homology"/>
<keyword evidence="8" id="KW-1185">Reference proteome</keyword>
<evidence type="ECO:0000256" key="5">
    <source>
        <dbReference type="ARBA" id="ARBA00023163"/>
    </source>
</evidence>
<comment type="subcellular location">
    <subcellularLocation>
        <location evidence="1">Nucleus</location>
    </subcellularLocation>
</comment>
<dbReference type="InParanoid" id="A0A165E1H4"/>
<dbReference type="GO" id="GO:0019185">
    <property type="term" value="C:snRNA-activating protein complex"/>
    <property type="evidence" value="ECO:0007669"/>
    <property type="project" value="TreeGrafter"/>
</dbReference>